<feature type="domain" description="Zinc-ribbon" evidence="2">
    <location>
        <begin position="4"/>
        <end position="26"/>
    </location>
</feature>
<name>A0ABU5KJK9_9BACL</name>
<dbReference type="InterPro" id="IPR054530">
    <property type="entry name" value="TcaA_4th"/>
</dbReference>
<dbReference type="InterPro" id="IPR056902">
    <property type="entry name" value="NTF2_YvbJ"/>
</dbReference>
<evidence type="ECO:0000259" key="5">
    <source>
        <dbReference type="Pfam" id="PF25155"/>
    </source>
</evidence>
<dbReference type="Pfam" id="PF22820">
    <property type="entry name" value="TcaA_3rd_4th"/>
    <property type="match status" value="1"/>
</dbReference>
<evidence type="ECO:0000313" key="7">
    <source>
        <dbReference type="Proteomes" id="UP001292084"/>
    </source>
</evidence>
<evidence type="ECO:0000256" key="1">
    <source>
        <dbReference type="SAM" id="Phobius"/>
    </source>
</evidence>
<dbReference type="InterPro" id="IPR026870">
    <property type="entry name" value="Zinc_ribbon_dom"/>
</dbReference>
<dbReference type="PANTHER" id="PTHR40038">
    <property type="entry name" value="MEMBRANE-ASSOCIATED PROTEIN TCAA"/>
    <property type="match status" value="1"/>
</dbReference>
<proteinExistence type="predicted"/>
<feature type="transmembrane region" description="Helical" evidence="1">
    <location>
        <begin position="53"/>
        <end position="75"/>
    </location>
</feature>
<keyword evidence="1" id="KW-0812">Transmembrane</keyword>
<sequence>MQKFCQECGAEAAADQKFCLSCGRPLHQEEQVIQPAPPPPAPKRKRTKKEKTIIASSLTILILLIGGIYGTSLYFSADQTAERFSQAFKEGDAATIQKLVLHEDGSNISEFEAEALLALDRDIVLRSLSVTSDTQLFTLTEQKPLLGIIKKYAVTGINQYIELPLPDESVQAEVKLNDKALSTPAEGGNLTAGPLTPGIYTMTTEFSNEFGKMSDEQELELVDLTRDVQTLGSRVEFADVSFNLQKGSPAQTKLNIDGNEITFNDNGRTDTIGPIPIGSSLKAKATSTFPWGAFSSEETEILAGENSIEVPVLSEEQSDQLLDEYLQYSEDLLKAMATFDSDHFTNVSPDHQKELNEQITSLKENQFIYSGLLAVAVIYPEEAKAVGEPDSLMLSMPAAMMTQSSYDDISLDPVNYTCDLVLEYSNDSFKIHGCDLERSDAWHLPPTSYETAGSETYYETVVETNTVTAESSTDLNFHDGLEEEVEAFMRNYNSLSVKAINEQDFSIIAPYTTGSRASEQRDYIDYLASEGITEEHDHTNLISIDVVSEDRAIVLTEEWFYIFAPEGEPRYTGFHTESMVILEDGQFMIEELLHTDPITID</sequence>
<evidence type="ECO:0000259" key="4">
    <source>
        <dbReference type="Pfam" id="PF22820"/>
    </source>
</evidence>
<dbReference type="Pfam" id="PF22819">
    <property type="entry name" value="TcaA_5th"/>
    <property type="match status" value="1"/>
</dbReference>
<reference evidence="6 7" key="1">
    <citation type="submission" date="2023-12" db="EMBL/GenBank/DDBJ databases">
        <title>Jeotgalibacillus haloalkaliphilus sp. nov., a novel salt-tolerant bacteria, isolated from the estuary of the Fenhe River into the Yellow River.</title>
        <authorList>
            <person name="Li Y."/>
        </authorList>
    </citation>
    <scope>NUCLEOTIDE SEQUENCE [LARGE SCALE GENOMIC DNA]</scope>
    <source>
        <strain evidence="6 7">HH7-29</strain>
    </source>
</reference>
<keyword evidence="1" id="KW-0472">Membrane</keyword>
<dbReference type="Pfam" id="PF25155">
    <property type="entry name" value="NTF2_YvbJ"/>
    <property type="match status" value="1"/>
</dbReference>
<dbReference type="PANTHER" id="PTHR40038:SF1">
    <property type="entry name" value="MEMBRANE-ASSOCIATED PROTEIN TCAA"/>
    <property type="match status" value="1"/>
</dbReference>
<evidence type="ECO:0008006" key="8">
    <source>
        <dbReference type="Google" id="ProtNLM"/>
    </source>
</evidence>
<accession>A0ABU5KJK9</accession>
<dbReference type="Proteomes" id="UP001292084">
    <property type="component" value="Unassembled WGS sequence"/>
</dbReference>
<feature type="domain" description="YvbJ-like NTF2-like" evidence="5">
    <location>
        <begin position="326"/>
        <end position="434"/>
    </location>
</feature>
<dbReference type="EMBL" id="JAXQNN010000001">
    <property type="protein sequence ID" value="MDZ5711408.1"/>
    <property type="molecule type" value="Genomic_DNA"/>
</dbReference>
<evidence type="ECO:0000259" key="2">
    <source>
        <dbReference type="Pfam" id="PF13240"/>
    </source>
</evidence>
<gene>
    <name evidence="6" type="ORF">UFB30_04190</name>
</gene>
<protein>
    <recommendedName>
        <fullName evidence="8">Zinc-ribbon domain-containing protein</fullName>
    </recommendedName>
</protein>
<dbReference type="InterPro" id="IPR054528">
    <property type="entry name" value="TcaA_5th"/>
</dbReference>
<feature type="domain" description="TcaA protein NTF2-like" evidence="3">
    <location>
        <begin position="482"/>
        <end position="590"/>
    </location>
</feature>
<dbReference type="Pfam" id="PF13240">
    <property type="entry name" value="Zn_Ribbon_1"/>
    <property type="match status" value="1"/>
</dbReference>
<comment type="caution">
    <text evidence="6">The sequence shown here is derived from an EMBL/GenBank/DDBJ whole genome shotgun (WGS) entry which is preliminary data.</text>
</comment>
<keyword evidence="7" id="KW-1185">Reference proteome</keyword>
<keyword evidence="1" id="KW-1133">Transmembrane helix</keyword>
<dbReference type="RefSeq" id="WP_322420414.1">
    <property type="nucleotide sequence ID" value="NZ_JAXQNN010000001.1"/>
</dbReference>
<feature type="domain" description="TcaA 4th" evidence="4">
    <location>
        <begin position="250"/>
        <end position="309"/>
    </location>
</feature>
<evidence type="ECO:0000259" key="3">
    <source>
        <dbReference type="Pfam" id="PF22819"/>
    </source>
</evidence>
<organism evidence="6 7">
    <name type="scientific">Jeotgalibacillus haloalkalitolerans</name>
    <dbReference type="NCBI Taxonomy" id="3104292"/>
    <lineage>
        <taxon>Bacteria</taxon>
        <taxon>Bacillati</taxon>
        <taxon>Bacillota</taxon>
        <taxon>Bacilli</taxon>
        <taxon>Bacillales</taxon>
        <taxon>Caryophanaceae</taxon>
        <taxon>Jeotgalibacillus</taxon>
    </lineage>
</organism>
<evidence type="ECO:0000313" key="6">
    <source>
        <dbReference type="EMBL" id="MDZ5711408.1"/>
    </source>
</evidence>